<dbReference type="InterPro" id="IPR036771">
    <property type="entry name" value="ATPsynth_dsu/esu_N"/>
</dbReference>
<keyword evidence="7 8" id="KW-0066">ATP synthesis</keyword>
<keyword evidence="8" id="KW-0375">Hydrogen ion transport</keyword>
<dbReference type="Pfam" id="PF02823">
    <property type="entry name" value="ATP-synt_DE_N"/>
    <property type="match status" value="1"/>
</dbReference>
<feature type="domain" description="ATP synthase F1 complex delta/epsilon subunit N-terminal" evidence="11">
    <location>
        <begin position="7"/>
        <end position="84"/>
    </location>
</feature>
<dbReference type="GO" id="GO:0046933">
    <property type="term" value="F:proton-transporting ATP synthase activity, rotational mechanism"/>
    <property type="evidence" value="ECO:0007669"/>
    <property type="project" value="UniProtKB-UniRule"/>
</dbReference>
<evidence type="ECO:0000256" key="5">
    <source>
        <dbReference type="ARBA" id="ARBA00023136"/>
    </source>
</evidence>
<evidence type="ECO:0000313" key="12">
    <source>
        <dbReference type="EMBL" id="OGH93628.1"/>
    </source>
</evidence>
<gene>
    <name evidence="8" type="primary">atpC</name>
    <name evidence="12" type="ORF">A2538_04210</name>
</gene>
<keyword evidence="3 8" id="KW-0813">Transport</keyword>
<dbReference type="CDD" id="cd12152">
    <property type="entry name" value="F1-ATPase_delta"/>
    <property type="match status" value="1"/>
</dbReference>
<sequence length="146" mass="16374">MNNTIYFKIATPEKVVYEKDVFQVSLPTTSGEITVLPNHIPLVSVLQTGEMKLKDAEGEHLIAVSGGFVEVRGKNEVVVLANSAEMENEIDLERAETARLAAIEQMKIAKSTENVDFAKLQAIVDREMNRLRVGRKYRKLQPMKDS</sequence>
<comment type="similarity">
    <text evidence="2 8 9">Belongs to the ATPase epsilon chain family.</text>
</comment>
<evidence type="ECO:0000259" key="11">
    <source>
        <dbReference type="Pfam" id="PF02823"/>
    </source>
</evidence>
<dbReference type="PANTHER" id="PTHR13822">
    <property type="entry name" value="ATP SYNTHASE DELTA/EPSILON CHAIN"/>
    <property type="match status" value="1"/>
</dbReference>
<reference evidence="12 13" key="1">
    <citation type="journal article" date="2016" name="Nat. Commun.">
        <title>Thousands of microbial genomes shed light on interconnected biogeochemical processes in an aquifer system.</title>
        <authorList>
            <person name="Anantharaman K."/>
            <person name="Brown C.T."/>
            <person name="Hug L.A."/>
            <person name="Sharon I."/>
            <person name="Castelle C.J."/>
            <person name="Probst A.J."/>
            <person name="Thomas B.C."/>
            <person name="Singh A."/>
            <person name="Wilkins M.J."/>
            <person name="Karaoz U."/>
            <person name="Brodie E.L."/>
            <person name="Williams K.H."/>
            <person name="Hubbard S.S."/>
            <person name="Banfield J.F."/>
        </authorList>
    </citation>
    <scope>NUCLEOTIDE SEQUENCE [LARGE SCALE GENOMIC DNA]</scope>
</reference>
<evidence type="ECO:0000256" key="7">
    <source>
        <dbReference type="ARBA" id="ARBA00023310"/>
    </source>
</evidence>
<dbReference type="SUPFAM" id="SSF51344">
    <property type="entry name" value="Epsilon subunit of F1F0-ATP synthase N-terminal domain"/>
    <property type="match status" value="1"/>
</dbReference>
<dbReference type="Proteomes" id="UP000178254">
    <property type="component" value="Unassembled WGS sequence"/>
</dbReference>
<evidence type="ECO:0000313" key="13">
    <source>
        <dbReference type="Proteomes" id="UP000178254"/>
    </source>
</evidence>
<dbReference type="GO" id="GO:0045259">
    <property type="term" value="C:proton-transporting ATP synthase complex"/>
    <property type="evidence" value="ECO:0007669"/>
    <property type="project" value="UniProtKB-KW"/>
</dbReference>
<dbReference type="GO" id="GO:0012505">
    <property type="term" value="C:endomembrane system"/>
    <property type="evidence" value="ECO:0007669"/>
    <property type="project" value="UniProtKB-SubCell"/>
</dbReference>
<evidence type="ECO:0000259" key="10">
    <source>
        <dbReference type="Pfam" id="PF00401"/>
    </source>
</evidence>
<dbReference type="InterPro" id="IPR020546">
    <property type="entry name" value="ATP_synth_F1_dsu/esu_N"/>
</dbReference>
<accession>A0A1F6PBX7</accession>
<dbReference type="GO" id="GO:0005524">
    <property type="term" value="F:ATP binding"/>
    <property type="evidence" value="ECO:0007669"/>
    <property type="project" value="UniProtKB-UniRule"/>
</dbReference>
<dbReference type="InterPro" id="IPR020547">
    <property type="entry name" value="ATP_synth_F1_esu_C"/>
</dbReference>
<comment type="caution">
    <text evidence="12">The sequence shown here is derived from an EMBL/GenBank/DDBJ whole genome shotgun (WGS) entry which is preliminary data.</text>
</comment>
<evidence type="ECO:0000256" key="9">
    <source>
        <dbReference type="RuleBase" id="RU003656"/>
    </source>
</evidence>
<feature type="domain" description="ATP synthase epsilon subunit C-terminal" evidence="10">
    <location>
        <begin position="89"/>
        <end position="133"/>
    </location>
</feature>
<comment type="subcellular location">
    <subcellularLocation>
        <location evidence="8">Cell membrane</location>
        <topology evidence="8">Peripheral membrane protein</topology>
    </subcellularLocation>
    <subcellularLocation>
        <location evidence="1">Endomembrane system</location>
        <topology evidence="1">Peripheral membrane protein</topology>
    </subcellularLocation>
</comment>
<comment type="subunit">
    <text evidence="8 9">F-type ATPases have 2 components, CF(1) - the catalytic core - and CF(0) - the membrane proton channel. CF(1) has five subunits: alpha(3), beta(3), gamma(1), delta(1), epsilon(1). CF(0) has three main subunits: a, b and c.</text>
</comment>
<evidence type="ECO:0000256" key="4">
    <source>
        <dbReference type="ARBA" id="ARBA00023065"/>
    </source>
</evidence>
<dbReference type="AlphaFoldDB" id="A0A1F6PBX7"/>
<protein>
    <recommendedName>
        <fullName evidence="8">ATP synthase epsilon chain</fullName>
    </recommendedName>
    <alternativeName>
        <fullName evidence="8">ATP synthase F1 sector epsilon subunit</fullName>
    </alternativeName>
    <alternativeName>
        <fullName evidence="8">F-ATPase epsilon subunit</fullName>
    </alternativeName>
</protein>
<name>A0A1F6PBX7_9BACT</name>
<dbReference type="NCBIfam" id="TIGR01216">
    <property type="entry name" value="ATP_synt_epsi"/>
    <property type="match status" value="1"/>
</dbReference>
<dbReference type="Gene3D" id="2.60.15.10">
    <property type="entry name" value="F0F1 ATP synthase delta/epsilon subunit, N-terminal"/>
    <property type="match status" value="1"/>
</dbReference>
<dbReference type="GO" id="GO:0005886">
    <property type="term" value="C:plasma membrane"/>
    <property type="evidence" value="ECO:0007669"/>
    <property type="project" value="UniProtKB-SubCell"/>
</dbReference>
<proteinExistence type="inferred from homology"/>
<evidence type="ECO:0000256" key="8">
    <source>
        <dbReference type="HAMAP-Rule" id="MF_00530"/>
    </source>
</evidence>
<dbReference type="EMBL" id="MFRE01000025">
    <property type="protein sequence ID" value="OGH93628.1"/>
    <property type="molecule type" value="Genomic_DNA"/>
</dbReference>
<evidence type="ECO:0000256" key="2">
    <source>
        <dbReference type="ARBA" id="ARBA00005712"/>
    </source>
</evidence>
<dbReference type="InterPro" id="IPR001469">
    <property type="entry name" value="ATP_synth_F1_dsu/esu"/>
</dbReference>
<keyword evidence="8" id="KW-1003">Cell membrane</keyword>
<organism evidence="12 13">
    <name type="scientific">Candidatus Magasanikbacteria bacterium RIFOXYD2_FULL_41_14</name>
    <dbReference type="NCBI Taxonomy" id="1798709"/>
    <lineage>
        <taxon>Bacteria</taxon>
        <taxon>Candidatus Magasanikiibacteriota</taxon>
    </lineage>
</organism>
<dbReference type="PANTHER" id="PTHR13822:SF10">
    <property type="entry name" value="ATP SYNTHASE EPSILON CHAIN, CHLOROPLASTIC"/>
    <property type="match status" value="1"/>
</dbReference>
<dbReference type="STRING" id="1798709.A2538_04210"/>
<keyword evidence="6 8" id="KW-0139">CF(1)</keyword>
<dbReference type="HAMAP" id="MF_00530">
    <property type="entry name" value="ATP_synth_epsil_bac"/>
    <property type="match status" value="1"/>
</dbReference>
<keyword evidence="4 8" id="KW-0406">Ion transport</keyword>
<evidence type="ECO:0000256" key="6">
    <source>
        <dbReference type="ARBA" id="ARBA00023196"/>
    </source>
</evidence>
<evidence type="ECO:0000256" key="1">
    <source>
        <dbReference type="ARBA" id="ARBA00004184"/>
    </source>
</evidence>
<keyword evidence="5 8" id="KW-0472">Membrane</keyword>
<comment type="function">
    <text evidence="8">Produces ATP from ADP in the presence of a proton gradient across the membrane.</text>
</comment>
<dbReference type="Pfam" id="PF00401">
    <property type="entry name" value="ATP-synt_DE"/>
    <property type="match status" value="1"/>
</dbReference>
<evidence type="ECO:0000256" key="3">
    <source>
        <dbReference type="ARBA" id="ARBA00022448"/>
    </source>
</evidence>